<gene>
    <name evidence="2" type="ORF">GD597_06995</name>
</gene>
<reference evidence="2" key="1">
    <citation type="submission" date="2019-10" db="EMBL/GenBank/DDBJ databases">
        <title>Draft genome sequence of Panacibacter sp. KCS-6.</title>
        <authorList>
            <person name="Yim K.J."/>
        </authorList>
    </citation>
    <scope>NUCLEOTIDE SEQUENCE</scope>
    <source>
        <strain evidence="2">KCS-6</strain>
    </source>
</reference>
<evidence type="ECO:0000313" key="2">
    <source>
        <dbReference type="EMBL" id="NNV55199.1"/>
    </source>
</evidence>
<evidence type="ECO:0000256" key="1">
    <source>
        <dbReference type="SAM" id="Phobius"/>
    </source>
</evidence>
<keyword evidence="1" id="KW-0812">Transmembrane</keyword>
<sequence>MKAGLFILFFLTCICCGAQQKPLYDSALVQTREFNATTIEKYKESSSFKYQNELAESPSLWDMFWHWFWKTYDNIMKTEGGRTTMKVIYWLLALGALAFFVYKIRTMNRVALFESVASQQTPWYAEEENIHAISFEEAIAKAVEEENYRLAIRLHYLQCLKIVSDKNIIAWLPNKTNSAYLNEMKGTDYYQPFKAITYIFEKAWYGNSAVLPQEYEQISEQFNQFNKQMQA</sequence>
<keyword evidence="1" id="KW-1133">Transmembrane helix</keyword>
<evidence type="ECO:0000313" key="3">
    <source>
        <dbReference type="Proteomes" id="UP000598971"/>
    </source>
</evidence>
<accession>A0A8J8FF34</accession>
<protein>
    <recommendedName>
        <fullName evidence="4">DUF4129 domain-containing protein</fullName>
    </recommendedName>
</protein>
<dbReference type="Proteomes" id="UP000598971">
    <property type="component" value="Unassembled WGS sequence"/>
</dbReference>
<keyword evidence="3" id="KW-1185">Reference proteome</keyword>
<name>A0A8J8FF34_9BACT</name>
<dbReference type="EMBL" id="WHPF01000004">
    <property type="protein sequence ID" value="NNV55199.1"/>
    <property type="molecule type" value="Genomic_DNA"/>
</dbReference>
<evidence type="ECO:0008006" key="4">
    <source>
        <dbReference type="Google" id="ProtNLM"/>
    </source>
</evidence>
<proteinExistence type="predicted"/>
<feature type="transmembrane region" description="Helical" evidence="1">
    <location>
        <begin position="87"/>
        <end position="104"/>
    </location>
</feature>
<dbReference type="RefSeq" id="WP_171607125.1">
    <property type="nucleotide sequence ID" value="NZ_WHPF01000004.1"/>
</dbReference>
<organism evidence="2 3">
    <name type="scientific">Limnovirga soli</name>
    <dbReference type="NCBI Taxonomy" id="2656915"/>
    <lineage>
        <taxon>Bacteria</taxon>
        <taxon>Pseudomonadati</taxon>
        <taxon>Bacteroidota</taxon>
        <taxon>Chitinophagia</taxon>
        <taxon>Chitinophagales</taxon>
        <taxon>Chitinophagaceae</taxon>
        <taxon>Limnovirga</taxon>
    </lineage>
</organism>
<keyword evidence="1" id="KW-0472">Membrane</keyword>
<comment type="caution">
    <text evidence="2">The sequence shown here is derived from an EMBL/GenBank/DDBJ whole genome shotgun (WGS) entry which is preliminary data.</text>
</comment>
<dbReference type="AlphaFoldDB" id="A0A8J8FF34"/>